<comment type="subunit">
    <text evidence="21">Heterodimer composed of ERCC1 and ERCC4/XPF. Interacts with SLX4/BTBD12; this interaction is direct and links the ERCC1-ERCC4/XPF complex to SLX4, which may coordinate the action of the structure-specific endonuclease during DNA repair.</text>
</comment>
<feature type="compositionally biased region" description="Polar residues" evidence="25">
    <location>
        <begin position="1130"/>
        <end position="1139"/>
    </location>
</feature>
<dbReference type="OrthoDB" id="361020at2759"/>
<comment type="function">
    <text evidence="20">Catalytic component of a structure-specific DNA repair endonuclease responsible for the 5-prime incision during DNA repair, and which is essential for nucleotide excision repair (NER) and interstrand cross-link (ICL) repair.</text>
</comment>
<keyword evidence="9" id="KW-0255">Endonuclease</keyword>
<dbReference type="InterPro" id="IPR047520">
    <property type="entry name" value="XPF_nuclease"/>
</dbReference>
<evidence type="ECO:0000256" key="2">
    <source>
        <dbReference type="ARBA" id="ARBA00004123"/>
    </source>
</evidence>
<evidence type="ECO:0000256" key="24">
    <source>
        <dbReference type="PROSITE-ProRule" id="PRU00401"/>
    </source>
</evidence>
<keyword evidence="13" id="KW-0007">Acetylation</keyword>
<keyword evidence="5" id="KW-0158">Chromosome</keyword>
<feature type="repeat" description="RPEL" evidence="24">
    <location>
        <begin position="986"/>
        <end position="1011"/>
    </location>
</feature>
<dbReference type="InterPro" id="IPR006166">
    <property type="entry name" value="ERCC4_domain"/>
</dbReference>
<keyword evidence="17" id="KW-0804">Transcription</keyword>
<feature type="compositionally biased region" description="Polar residues" evidence="25">
    <location>
        <begin position="472"/>
        <end position="481"/>
    </location>
</feature>
<evidence type="ECO:0000256" key="23">
    <source>
        <dbReference type="ARBA" id="ARBA00078823"/>
    </source>
</evidence>
<dbReference type="InterPro" id="IPR010994">
    <property type="entry name" value="RuvA_2-like"/>
</dbReference>
<evidence type="ECO:0000256" key="3">
    <source>
        <dbReference type="ARBA" id="ARBA00004286"/>
    </source>
</evidence>
<feature type="repeat" description="RPEL" evidence="24">
    <location>
        <begin position="1074"/>
        <end position="1099"/>
    </location>
</feature>
<sequence length="1933" mass="214841">MAGPLVEYETEMFLSLFSTDGLLVAAEGLGIDRILLHFMKIYSEEGSLVLLLNTTTPEQEFFTEQLRAEGVAHLPQTINSDIQSTDRYHVYTQGGVLFVTSRILVVDFLTDRIPAHLISGILVYRAHKIIESCQEAFILRLYRQKNKTGFIKAFTDKATAFSTGFCQVERVMRNLFVKKLFLWPRFQASVNGVLDRHKPDVVELHVHLTPAMRAIQSSILDIMNACLKELKRYNPSLEAEDLSLENTLGSAFEKTIRHYLDPLWHQLGAKTKSLVQDLKILQTLLLYLTQYDCVTFLNLLESLRSSQKNFGSNTGWLFLDSSTSMFMNARSRVYRVSESKKKLKVGEMEEKPSASVPLKRELVLEKNPKWVALTEVLQEIEKEMSSSEHEPGRVLICASDDRTCAQLKEYIQKGAESLLHRLYSRTIGKDECVPVPDKTKQGNSWPRKDGKVPKGKKPRAKNTKVGPKKQRGSLTLTQMVEQQKEAEVEQMGSSGDEREQVENQEVKDEDFVFNLTSDSYYGVFQEPMTVIHPLKGCSDPYSLTRVLKEVEPMFVVLYDAELSFVRQLEVYKATRPGKPLRVYFLIYGGSTEEQRYLTALRKEKQAFEQLIRDKASMVVPEEREGRGDTNLDLDRIQEPAHAATDTRKAGGQEVVKEPSRVIVDMREFRSELPSLLHRRGLDIEPVTLEVGDYILTPEICVERKSVSDLIGSLQSGRLYTQCLAMNRFYRRPVLLIEFDPAKSFSLVGRTELRQEISANDITSKLTLLTLHFPRLRLLWCPSPHATAQLFQELKQARPEPDALTAQAITAESEMVEDSADLYNPGPYDFLLRMPGVNVKNVRGLIKHAASLAELLTLSQEKLSEILGSVNNARQLHEFLHNTMDVASVQKNKQRKQALPLQLQRTGNPRVLCVNQRQQGFGCELAILCGSPGSLSTPPGGEMNAQGEAGAGGLLAASPQSEAVTHEMEELSLQPSQNLPPLNERKNVLQLRLQQRRTREQLVDQGIMPPLKSPAAFHEQIRSLERARTENFLKHKIRSRPERAELVRMHILQETVAEPSLQATQLKLKRARLADDLNEKIAQRPGPMELVEKNILPVASSVKEAIIDGQMHYPKTQEFDEDSGDAFSPEQPGSQESHGSIPSPGESKLIEASSPLPNHLIQHCTPILHVTGDFLKPYSTSEQAVSPPVPQPQPVTTPPSKSVLPLIKQSQPKTAGDKSRSKKNKEAKPRVKKLKYHQYIPPDQKQEPSEAPMDSAYARLLQQQQLFLQLQILSQQQQQHYNYQTILPAPLKPVIEGQNSSATVAINSAQSLPASIVVSLPPAAPVRPNNTLSNRKAGTLPANLEEMKVAELKMELKLRGLPVSGTKTDLIERLKPYQESSMSVPNTNPNTQTCNTSMEVSSTTTCLSPAQQPPENQSHTPPVSPVSSEVHNKEDAMEGQPETNCQSSGSGHPAAIPEEQDRRLHEKERQIEELLRKLEQEQRLVEELKMQLEVEKRSAQNSVSIESNNNINQAASLVTVKTESPVIPNCTLTPHNTPSVVKLEKSHTAPVTATPLPQFFISHQGMSQVIGQPQTLLTAQHTGTQILLPVSLPNNTTTIQLTNTNVKLQPVLQAAVSPQGQGLIQTTQLHPAKTENNSPQPVNHNNIVQALPMCSTGGSEFHFGASEKQAGLEMPRCFLSSSPENTLSAQTSPVAPSLTNGPLNKSPSQVSPAFILPSPAFCHPPKSREPPPYEDAVKQTRSLQAAAITQLSTATSQQMDDLFDILIESGEITPFSQQEPSVPKLMPVTASITTLPVNTALSRPPAQVQMAPPPALLVEPMPSLASLASDNQLEALLEGTLGGEAEREHRTLGLLEELQSQLLDQPHSPMDTSELSFTEPTGHLSSSSSFSLQDTGMDSMEWLDITMPRPNGPLDPLGIGSDFLDAHDLQLHWD</sequence>
<reference evidence="27 28" key="1">
    <citation type="submission" date="2021-06" db="EMBL/GenBank/DDBJ databases">
        <title>Chromosome-level genome assembly of the red-tail catfish (Hemibagrus wyckioides).</title>
        <authorList>
            <person name="Shao F."/>
        </authorList>
    </citation>
    <scope>NUCLEOTIDE SEQUENCE [LARGE SCALE GENOMIC DNA]</scope>
    <source>
        <strain evidence="27">EC202008001</strain>
        <tissue evidence="27">Blood</tissue>
    </source>
</reference>
<evidence type="ECO:0000256" key="19">
    <source>
        <dbReference type="ARBA" id="ARBA00023242"/>
    </source>
</evidence>
<dbReference type="PROSITE" id="PS51073">
    <property type="entry name" value="RPEL"/>
    <property type="match status" value="3"/>
</dbReference>
<dbReference type="InterPro" id="IPR011335">
    <property type="entry name" value="Restrct_endonuc-II-like"/>
</dbReference>
<dbReference type="FunFam" id="3.40.50.10130:FF:000002">
    <property type="entry name" value="DNA repair endonuclease XPF"/>
    <property type="match status" value="1"/>
</dbReference>
<dbReference type="InterPro" id="IPR036361">
    <property type="entry name" value="SAP_dom_sf"/>
</dbReference>
<dbReference type="Gene3D" id="3.40.50.10130">
    <property type="match status" value="1"/>
</dbReference>
<dbReference type="CDD" id="cd20078">
    <property type="entry name" value="XPF_nuclease_XPF_euk"/>
    <property type="match status" value="1"/>
</dbReference>
<dbReference type="SUPFAM" id="SSF52980">
    <property type="entry name" value="Restriction endonuclease-like"/>
    <property type="match status" value="1"/>
</dbReference>
<evidence type="ECO:0000259" key="26">
    <source>
        <dbReference type="PROSITE" id="PS50800"/>
    </source>
</evidence>
<feature type="compositionally biased region" description="Pro residues" evidence="25">
    <location>
        <begin position="1186"/>
        <end position="1196"/>
    </location>
</feature>
<feature type="region of interest" description="Disordered" evidence="25">
    <location>
        <begin position="1865"/>
        <end position="1891"/>
    </location>
</feature>
<dbReference type="GO" id="GO:0005694">
    <property type="term" value="C:chromosome"/>
    <property type="evidence" value="ECO:0007669"/>
    <property type="project" value="UniProtKB-SubCell"/>
</dbReference>
<dbReference type="NCBIfam" id="TIGR00596">
    <property type="entry name" value="rad1"/>
    <property type="match status" value="1"/>
</dbReference>
<dbReference type="InterPro" id="IPR003034">
    <property type="entry name" value="SAP_dom"/>
</dbReference>
<dbReference type="FunFam" id="1.10.150.20:FF:000040">
    <property type="entry name" value="DNA repair endonuclease XPF isoform X2"/>
    <property type="match status" value="1"/>
</dbReference>
<dbReference type="GO" id="GO:0003697">
    <property type="term" value="F:single-stranded DNA binding"/>
    <property type="evidence" value="ECO:0007669"/>
    <property type="project" value="InterPro"/>
</dbReference>
<dbReference type="SMART" id="SM00891">
    <property type="entry name" value="ERCC4"/>
    <property type="match status" value="1"/>
</dbReference>
<dbReference type="Gene3D" id="1.10.150.20">
    <property type="entry name" value="5' to 3' exonuclease, C-terminal subdomain"/>
    <property type="match status" value="1"/>
</dbReference>
<keyword evidence="7" id="KW-0540">Nuclease</keyword>
<evidence type="ECO:0000256" key="11">
    <source>
        <dbReference type="ARBA" id="ARBA00022801"/>
    </source>
</evidence>
<dbReference type="SMART" id="SM00513">
    <property type="entry name" value="SAP"/>
    <property type="match status" value="1"/>
</dbReference>
<keyword evidence="19" id="KW-0539">Nucleus</keyword>
<feature type="repeat" description="RPEL" evidence="24">
    <location>
        <begin position="1030"/>
        <end position="1055"/>
    </location>
</feature>
<dbReference type="GO" id="GO:0000014">
    <property type="term" value="F:single-stranded DNA endodeoxyribonuclease activity"/>
    <property type="evidence" value="ECO:0007669"/>
    <property type="project" value="TreeGrafter"/>
</dbReference>
<dbReference type="SMART" id="SM00707">
    <property type="entry name" value="RPEL"/>
    <property type="match status" value="3"/>
</dbReference>
<gene>
    <name evidence="27" type="ORF">KOW79_011495</name>
</gene>
<evidence type="ECO:0000256" key="8">
    <source>
        <dbReference type="ARBA" id="ARBA00022737"/>
    </source>
</evidence>
<dbReference type="GO" id="GO:0000712">
    <property type="term" value="P:resolution of meiotic recombination intermediates"/>
    <property type="evidence" value="ECO:0007669"/>
    <property type="project" value="TreeGrafter"/>
</dbReference>
<dbReference type="FunFam" id="1.10.720.30:FF:000002">
    <property type="entry name" value="Myocardin related transcription factor A"/>
    <property type="match status" value="1"/>
</dbReference>
<comment type="caution">
    <text evidence="27">The sequence shown here is derived from an EMBL/GenBank/DDBJ whole genome shotgun (WGS) entry which is preliminary data.</text>
</comment>
<evidence type="ECO:0000313" key="28">
    <source>
        <dbReference type="Proteomes" id="UP000824219"/>
    </source>
</evidence>
<evidence type="ECO:0000256" key="20">
    <source>
        <dbReference type="ARBA" id="ARBA00060353"/>
    </source>
</evidence>
<evidence type="ECO:0000256" key="18">
    <source>
        <dbReference type="ARBA" id="ARBA00023204"/>
    </source>
</evidence>
<evidence type="ECO:0000256" key="15">
    <source>
        <dbReference type="ARBA" id="ARBA00023054"/>
    </source>
</evidence>
<comment type="cofactor">
    <cofactor evidence="1">
        <name>Mg(2+)</name>
        <dbReference type="ChEBI" id="CHEBI:18420"/>
    </cofactor>
</comment>
<organism evidence="27 28">
    <name type="scientific">Hemibagrus wyckioides</name>
    <dbReference type="NCBI Taxonomy" id="337641"/>
    <lineage>
        <taxon>Eukaryota</taxon>
        <taxon>Metazoa</taxon>
        <taxon>Chordata</taxon>
        <taxon>Craniata</taxon>
        <taxon>Vertebrata</taxon>
        <taxon>Euteleostomi</taxon>
        <taxon>Actinopterygii</taxon>
        <taxon>Neopterygii</taxon>
        <taxon>Teleostei</taxon>
        <taxon>Ostariophysi</taxon>
        <taxon>Siluriformes</taxon>
        <taxon>Bagridae</taxon>
        <taxon>Hemibagrus</taxon>
    </lineage>
</organism>
<feature type="compositionally biased region" description="Basic and acidic residues" evidence="25">
    <location>
        <begin position="1214"/>
        <end position="1228"/>
    </location>
</feature>
<evidence type="ECO:0000256" key="22">
    <source>
        <dbReference type="ARBA" id="ARBA00072370"/>
    </source>
</evidence>
<evidence type="ECO:0000313" key="27">
    <source>
        <dbReference type="EMBL" id="KAG7325179.1"/>
    </source>
</evidence>
<accession>A0A9D3NMR7</accession>
<evidence type="ECO:0000256" key="12">
    <source>
        <dbReference type="ARBA" id="ARBA00022842"/>
    </source>
</evidence>
<dbReference type="Gene3D" id="1.10.720.30">
    <property type="entry name" value="SAP domain"/>
    <property type="match status" value="1"/>
</dbReference>
<dbReference type="Proteomes" id="UP000824219">
    <property type="component" value="Linkage Group LG13"/>
</dbReference>
<evidence type="ECO:0000256" key="5">
    <source>
        <dbReference type="ARBA" id="ARBA00022454"/>
    </source>
</evidence>
<dbReference type="Gene3D" id="6.10.150.10">
    <property type="match status" value="1"/>
</dbReference>
<evidence type="ECO:0000256" key="10">
    <source>
        <dbReference type="ARBA" id="ARBA00022763"/>
    </source>
</evidence>
<evidence type="ECO:0000256" key="7">
    <source>
        <dbReference type="ARBA" id="ARBA00022722"/>
    </source>
</evidence>
<evidence type="ECO:0000256" key="25">
    <source>
        <dbReference type="SAM" id="MobiDB-lite"/>
    </source>
</evidence>
<name>A0A9D3NMR7_9TELE</name>
<dbReference type="SUPFAM" id="SSF47781">
    <property type="entry name" value="RuvA domain 2-like"/>
    <property type="match status" value="1"/>
</dbReference>
<dbReference type="InterPro" id="IPR004018">
    <property type="entry name" value="RPEL_repeat"/>
</dbReference>
<dbReference type="GO" id="GO:0003713">
    <property type="term" value="F:transcription coactivator activity"/>
    <property type="evidence" value="ECO:0007669"/>
    <property type="project" value="UniProtKB-ARBA"/>
</dbReference>
<keyword evidence="11" id="KW-0378">Hydrolase</keyword>
<evidence type="ECO:0000256" key="4">
    <source>
        <dbReference type="ARBA" id="ARBA00010015"/>
    </source>
</evidence>
<dbReference type="Pfam" id="PF02732">
    <property type="entry name" value="ERCC4"/>
    <property type="match status" value="1"/>
</dbReference>
<dbReference type="PROSITE" id="PS50800">
    <property type="entry name" value="SAP"/>
    <property type="match status" value="1"/>
</dbReference>
<dbReference type="Pfam" id="PF02037">
    <property type="entry name" value="SAP"/>
    <property type="match status" value="1"/>
</dbReference>
<dbReference type="PANTHER" id="PTHR10150:SF0">
    <property type="entry name" value="DNA REPAIR ENDONUCLEASE XPF"/>
    <property type="match status" value="1"/>
</dbReference>
<feature type="region of interest" description="Disordered" evidence="25">
    <location>
        <begin position="1400"/>
        <end position="1462"/>
    </location>
</feature>
<keyword evidence="10" id="KW-0227">DNA damage</keyword>
<dbReference type="GO" id="GO:0009411">
    <property type="term" value="P:response to UV"/>
    <property type="evidence" value="ECO:0007669"/>
    <property type="project" value="UniProtKB-ARBA"/>
</dbReference>
<dbReference type="EMBL" id="JAHKSW010000013">
    <property type="protein sequence ID" value="KAG7325179.1"/>
    <property type="molecule type" value="Genomic_DNA"/>
</dbReference>
<evidence type="ECO:0000256" key="16">
    <source>
        <dbReference type="ARBA" id="ARBA00023125"/>
    </source>
</evidence>
<dbReference type="GO" id="GO:0045944">
    <property type="term" value="P:positive regulation of transcription by RNA polymerase II"/>
    <property type="evidence" value="ECO:0007669"/>
    <property type="project" value="UniProtKB-ARBA"/>
</dbReference>
<keyword evidence="14" id="KW-0805">Transcription regulation</keyword>
<dbReference type="GO" id="GO:1901255">
    <property type="term" value="P:nucleotide-excision repair involved in interstrand cross-link repair"/>
    <property type="evidence" value="ECO:0007669"/>
    <property type="project" value="TreeGrafter"/>
</dbReference>
<keyword evidence="8" id="KW-0677">Repeat</keyword>
<keyword evidence="28" id="KW-1185">Reference proteome</keyword>
<feature type="domain" description="SAP" evidence="26">
    <location>
        <begin position="1343"/>
        <end position="1377"/>
    </location>
</feature>
<keyword evidence="18" id="KW-0234">DNA repair</keyword>
<keyword evidence="6" id="KW-0597">Phosphoprotein</keyword>
<protein>
    <recommendedName>
        <fullName evidence="22">DNA repair endonuclease XPF</fullName>
    </recommendedName>
    <alternativeName>
        <fullName evidence="23">DNA excision repair protein ERCC-4</fullName>
    </alternativeName>
</protein>
<dbReference type="SUPFAM" id="SSF68906">
    <property type="entry name" value="SAP domain"/>
    <property type="match status" value="1"/>
</dbReference>
<dbReference type="GO" id="GO:0003684">
    <property type="term" value="F:damaged DNA binding"/>
    <property type="evidence" value="ECO:0007669"/>
    <property type="project" value="TreeGrafter"/>
</dbReference>
<evidence type="ECO:0000256" key="9">
    <source>
        <dbReference type="ARBA" id="ARBA00022759"/>
    </source>
</evidence>
<feature type="compositionally biased region" description="Polar residues" evidence="25">
    <location>
        <begin position="1440"/>
        <end position="1449"/>
    </location>
</feature>
<keyword evidence="15" id="KW-0175">Coiled coil</keyword>
<evidence type="ECO:0000256" key="21">
    <source>
        <dbReference type="ARBA" id="ARBA00064560"/>
    </source>
</evidence>
<keyword evidence="16" id="KW-0238">DNA-binding</keyword>
<evidence type="ECO:0000256" key="17">
    <source>
        <dbReference type="ARBA" id="ARBA00023163"/>
    </source>
</evidence>
<proteinExistence type="inferred from homology"/>
<feature type="compositionally biased region" description="Basic and acidic residues" evidence="25">
    <location>
        <begin position="431"/>
        <end position="452"/>
    </location>
</feature>
<comment type="subcellular location">
    <subcellularLocation>
        <location evidence="3">Chromosome</location>
    </subcellularLocation>
    <subcellularLocation>
        <location evidence="2">Nucleus</location>
    </subcellularLocation>
</comment>
<feature type="compositionally biased region" description="Basic residues" evidence="25">
    <location>
        <begin position="453"/>
        <end position="471"/>
    </location>
</feature>
<feature type="compositionally biased region" description="Polar residues" evidence="25">
    <location>
        <begin position="1400"/>
        <end position="1428"/>
    </location>
</feature>
<dbReference type="Gene3D" id="6.10.140.2040">
    <property type="match status" value="1"/>
</dbReference>
<comment type="similarity">
    <text evidence="4">Belongs to the XPF family.</text>
</comment>
<dbReference type="PANTHER" id="PTHR10150">
    <property type="entry name" value="DNA REPAIR ENDONUCLEASE XPF"/>
    <property type="match status" value="1"/>
</dbReference>
<keyword evidence="12" id="KW-0460">Magnesium</keyword>
<evidence type="ECO:0000256" key="1">
    <source>
        <dbReference type="ARBA" id="ARBA00001946"/>
    </source>
</evidence>
<feature type="region of interest" description="Disordered" evidence="25">
    <location>
        <begin position="1179"/>
        <end position="1231"/>
    </location>
</feature>
<dbReference type="GO" id="GO:0000110">
    <property type="term" value="C:nucleotide-excision repair factor 1 complex"/>
    <property type="evidence" value="ECO:0007669"/>
    <property type="project" value="TreeGrafter"/>
</dbReference>
<dbReference type="GO" id="GO:0000724">
    <property type="term" value="P:double-strand break repair via homologous recombination"/>
    <property type="evidence" value="ECO:0007669"/>
    <property type="project" value="TreeGrafter"/>
</dbReference>
<evidence type="ECO:0000256" key="13">
    <source>
        <dbReference type="ARBA" id="ARBA00022990"/>
    </source>
</evidence>
<feature type="compositionally biased region" description="Polar residues" evidence="25">
    <location>
        <begin position="1869"/>
        <end position="1878"/>
    </location>
</feature>
<feature type="region of interest" description="Disordered" evidence="25">
    <location>
        <begin position="1115"/>
        <end position="1150"/>
    </location>
</feature>
<dbReference type="Pfam" id="PF02755">
    <property type="entry name" value="RPEL"/>
    <property type="match status" value="2"/>
</dbReference>
<dbReference type="InterPro" id="IPR006167">
    <property type="entry name" value="XPF"/>
</dbReference>
<evidence type="ECO:0000256" key="6">
    <source>
        <dbReference type="ARBA" id="ARBA00022553"/>
    </source>
</evidence>
<evidence type="ECO:0000256" key="14">
    <source>
        <dbReference type="ARBA" id="ARBA00023015"/>
    </source>
</evidence>
<feature type="region of interest" description="Disordered" evidence="25">
    <location>
        <begin position="431"/>
        <end position="502"/>
    </location>
</feature>